<dbReference type="EMBL" id="MU266629">
    <property type="protein sequence ID" value="KAH7919797.1"/>
    <property type="molecule type" value="Genomic_DNA"/>
</dbReference>
<gene>
    <name evidence="1" type="ORF">BV22DRAFT_843996</name>
</gene>
<protein>
    <submittedName>
        <fullName evidence="1">Uncharacterized protein</fullName>
    </submittedName>
</protein>
<sequence length="177" mass="20040">MKEVLQMGVGATILFHWWACEALYRYPFPINVPPFNDPDWNSKACYSDPSITEEGIHKEACTSFGMLIPEISHASLWSYCCHRECIVLPVGDLNSRHRGIRRESRGAGGTYDGAAEGYQYYPTGIPDGVVVWRRCWRRRPLDFCIPFTLIFVVVYLSSASLHLGMRAQIVMCVSAQS</sequence>
<keyword evidence="2" id="KW-1185">Reference proteome</keyword>
<evidence type="ECO:0000313" key="2">
    <source>
        <dbReference type="Proteomes" id="UP000790709"/>
    </source>
</evidence>
<accession>A0ACB8B368</accession>
<proteinExistence type="predicted"/>
<dbReference type="Proteomes" id="UP000790709">
    <property type="component" value="Unassembled WGS sequence"/>
</dbReference>
<organism evidence="1 2">
    <name type="scientific">Leucogyrophana mollusca</name>
    <dbReference type="NCBI Taxonomy" id="85980"/>
    <lineage>
        <taxon>Eukaryota</taxon>
        <taxon>Fungi</taxon>
        <taxon>Dikarya</taxon>
        <taxon>Basidiomycota</taxon>
        <taxon>Agaricomycotina</taxon>
        <taxon>Agaricomycetes</taxon>
        <taxon>Agaricomycetidae</taxon>
        <taxon>Boletales</taxon>
        <taxon>Boletales incertae sedis</taxon>
        <taxon>Leucogyrophana</taxon>
    </lineage>
</organism>
<comment type="caution">
    <text evidence="1">The sequence shown here is derived from an EMBL/GenBank/DDBJ whole genome shotgun (WGS) entry which is preliminary data.</text>
</comment>
<evidence type="ECO:0000313" key="1">
    <source>
        <dbReference type="EMBL" id="KAH7919797.1"/>
    </source>
</evidence>
<name>A0ACB8B368_9AGAM</name>
<reference evidence="1" key="1">
    <citation type="journal article" date="2021" name="New Phytol.">
        <title>Evolutionary innovations through gain and loss of genes in the ectomycorrhizal Boletales.</title>
        <authorList>
            <person name="Wu G."/>
            <person name="Miyauchi S."/>
            <person name="Morin E."/>
            <person name="Kuo A."/>
            <person name="Drula E."/>
            <person name="Varga T."/>
            <person name="Kohler A."/>
            <person name="Feng B."/>
            <person name="Cao Y."/>
            <person name="Lipzen A."/>
            <person name="Daum C."/>
            <person name="Hundley H."/>
            <person name="Pangilinan J."/>
            <person name="Johnson J."/>
            <person name="Barry K."/>
            <person name="LaButti K."/>
            <person name="Ng V."/>
            <person name="Ahrendt S."/>
            <person name="Min B."/>
            <person name="Choi I.G."/>
            <person name="Park H."/>
            <person name="Plett J.M."/>
            <person name="Magnuson J."/>
            <person name="Spatafora J.W."/>
            <person name="Nagy L.G."/>
            <person name="Henrissat B."/>
            <person name="Grigoriev I.V."/>
            <person name="Yang Z.L."/>
            <person name="Xu J."/>
            <person name="Martin F.M."/>
        </authorList>
    </citation>
    <scope>NUCLEOTIDE SEQUENCE</scope>
    <source>
        <strain evidence="1">KUC20120723A-06</strain>
    </source>
</reference>